<dbReference type="EMBL" id="KV748248">
    <property type="protein sequence ID" value="OCK88151.1"/>
    <property type="molecule type" value="Genomic_DNA"/>
</dbReference>
<dbReference type="Proteomes" id="UP000250078">
    <property type="component" value="Unassembled WGS sequence"/>
</dbReference>
<evidence type="ECO:0000313" key="2">
    <source>
        <dbReference type="Proteomes" id="UP000250078"/>
    </source>
</evidence>
<reference evidence="1 2" key="1">
    <citation type="journal article" date="2016" name="Nat. Commun.">
        <title>Ectomycorrhizal ecology is imprinted in the genome of the dominant symbiotic fungus Cenococcum geophilum.</title>
        <authorList>
            <consortium name="DOE Joint Genome Institute"/>
            <person name="Peter M."/>
            <person name="Kohler A."/>
            <person name="Ohm R.A."/>
            <person name="Kuo A."/>
            <person name="Krutzmann J."/>
            <person name="Morin E."/>
            <person name="Arend M."/>
            <person name="Barry K.W."/>
            <person name="Binder M."/>
            <person name="Choi C."/>
            <person name="Clum A."/>
            <person name="Copeland A."/>
            <person name="Grisel N."/>
            <person name="Haridas S."/>
            <person name="Kipfer T."/>
            <person name="LaButti K."/>
            <person name="Lindquist E."/>
            <person name="Lipzen A."/>
            <person name="Maire R."/>
            <person name="Meier B."/>
            <person name="Mihaltcheva S."/>
            <person name="Molinier V."/>
            <person name="Murat C."/>
            <person name="Poggeler S."/>
            <person name="Quandt C.A."/>
            <person name="Sperisen C."/>
            <person name="Tritt A."/>
            <person name="Tisserant E."/>
            <person name="Crous P.W."/>
            <person name="Henrissat B."/>
            <person name="Nehls U."/>
            <person name="Egli S."/>
            <person name="Spatafora J.W."/>
            <person name="Grigoriev I.V."/>
            <person name="Martin F.M."/>
        </authorList>
    </citation>
    <scope>NUCLEOTIDE SEQUENCE [LARGE SCALE GENOMIC DNA]</scope>
    <source>
        <strain evidence="1 2">1.58</strain>
    </source>
</reference>
<sequence length="303" mass="34780">MVYCGTDTEKSQKKLRKEHKQRLPPKPARRRRKLSNSPKARSRLPFFGKSGQVTKQIDQTCPLFTRLPPEIRAMIFAEALEGHSVFHIVSLDRRVGHVRCSLAHGTDIERRCIYNLHNFFPIFSDKVGDINLSNINLGLLQTCRQMYCEAIKLLYSTNTFDFAHPENFTSFARTVRPQRLAAITSLQIGWFTENFLPCKGSPGRSLSYSMDLEQDWDPTWDIIVNMQALKRLNVCFCGPQLDEWQYQNILLAPMARLRGLREFGLVVRKKTGAQMDQSTVVELSPFGIQVKQYAVTPRVEGDL</sequence>
<gene>
    <name evidence="1" type="ORF">K441DRAFT_669569</name>
</gene>
<evidence type="ECO:0000313" key="1">
    <source>
        <dbReference type="EMBL" id="OCK88151.1"/>
    </source>
</evidence>
<proteinExistence type="predicted"/>
<protein>
    <submittedName>
        <fullName evidence="1">Uncharacterized protein</fullName>
    </submittedName>
</protein>
<organism evidence="1 2">
    <name type="scientific">Cenococcum geophilum 1.58</name>
    <dbReference type="NCBI Taxonomy" id="794803"/>
    <lineage>
        <taxon>Eukaryota</taxon>
        <taxon>Fungi</taxon>
        <taxon>Dikarya</taxon>
        <taxon>Ascomycota</taxon>
        <taxon>Pezizomycotina</taxon>
        <taxon>Dothideomycetes</taxon>
        <taxon>Pleosporomycetidae</taxon>
        <taxon>Gloniales</taxon>
        <taxon>Gloniaceae</taxon>
        <taxon>Cenococcum</taxon>
    </lineage>
</organism>
<accession>A0ACC8EP52</accession>
<keyword evidence="2" id="KW-1185">Reference proteome</keyword>
<name>A0ACC8EP52_9PEZI</name>